<feature type="region of interest" description="Disordered" evidence="4">
    <location>
        <begin position="1954"/>
        <end position="1995"/>
    </location>
</feature>
<keyword evidence="7" id="KW-1185">Reference proteome</keyword>
<feature type="compositionally biased region" description="Polar residues" evidence="4">
    <location>
        <begin position="1958"/>
        <end position="1968"/>
    </location>
</feature>
<evidence type="ECO:0000256" key="3">
    <source>
        <dbReference type="ARBA" id="ARBA00023212"/>
    </source>
</evidence>
<feature type="region of interest" description="Disordered" evidence="4">
    <location>
        <begin position="1"/>
        <end position="25"/>
    </location>
</feature>
<evidence type="ECO:0000256" key="1">
    <source>
        <dbReference type="ARBA" id="ARBA00004300"/>
    </source>
</evidence>
<proteinExistence type="predicted"/>
<dbReference type="OrthoDB" id="6163239at2759"/>
<dbReference type="GO" id="GO:0008017">
    <property type="term" value="F:microtubule binding"/>
    <property type="evidence" value="ECO:0007669"/>
    <property type="project" value="TreeGrafter"/>
</dbReference>
<feature type="region of interest" description="Disordered" evidence="4">
    <location>
        <begin position="840"/>
        <end position="881"/>
    </location>
</feature>
<dbReference type="GO" id="GO:0005813">
    <property type="term" value="C:centrosome"/>
    <property type="evidence" value="ECO:0007669"/>
    <property type="project" value="UniProtKB-SubCell"/>
</dbReference>
<name>A0A8T2KA08_9PIPI</name>
<feature type="region of interest" description="Disordered" evidence="4">
    <location>
        <begin position="1599"/>
        <end position="1631"/>
    </location>
</feature>
<accession>A0A8T2KA08</accession>
<feature type="region of interest" description="Disordered" evidence="4">
    <location>
        <begin position="900"/>
        <end position="987"/>
    </location>
</feature>
<feature type="compositionally biased region" description="Low complexity" evidence="4">
    <location>
        <begin position="2168"/>
        <end position="2181"/>
    </location>
</feature>
<evidence type="ECO:0000313" key="7">
    <source>
        <dbReference type="Proteomes" id="UP000812440"/>
    </source>
</evidence>
<dbReference type="GO" id="GO:0005814">
    <property type="term" value="C:centriole"/>
    <property type="evidence" value="ECO:0007669"/>
    <property type="project" value="TreeGrafter"/>
</dbReference>
<feature type="compositionally biased region" description="Basic and acidic residues" evidence="4">
    <location>
        <begin position="2120"/>
        <end position="2133"/>
    </location>
</feature>
<dbReference type="PANTHER" id="PTHR21553:SF22">
    <property type="entry name" value="CENTROSOME-ASSOCIATED PROTEIN ALMS1"/>
    <property type="match status" value="1"/>
</dbReference>
<feature type="region of interest" description="Disordered" evidence="4">
    <location>
        <begin position="517"/>
        <end position="558"/>
    </location>
</feature>
<feature type="compositionally biased region" description="Basic and acidic residues" evidence="4">
    <location>
        <begin position="545"/>
        <end position="557"/>
    </location>
</feature>
<keyword evidence="3" id="KW-0206">Cytoskeleton</keyword>
<evidence type="ECO:0000256" key="2">
    <source>
        <dbReference type="ARBA" id="ARBA00022490"/>
    </source>
</evidence>
<evidence type="ECO:0000313" key="6">
    <source>
        <dbReference type="EMBL" id="KAG8453232.1"/>
    </source>
</evidence>
<feature type="compositionally biased region" description="Polar residues" evidence="4">
    <location>
        <begin position="1979"/>
        <end position="1991"/>
    </location>
</feature>
<feature type="compositionally biased region" description="Low complexity" evidence="4">
    <location>
        <begin position="1448"/>
        <end position="1464"/>
    </location>
</feature>
<feature type="compositionally biased region" description="Polar residues" evidence="4">
    <location>
        <begin position="528"/>
        <end position="544"/>
    </location>
</feature>
<feature type="region of interest" description="Disordered" evidence="4">
    <location>
        <begin position="2120"/>
        <end position="2181"/>
    </location>
</feature>
<evidence type="ECO:0000256" key="4">
    <source>
        <dbReference type="SAM" id="MobiDB-lite"/>
    </source>
</evidence>
<comment type="caution">
    <text evidence="6">The sequence shown here is derived from an EMBL/GenBank/DDBJ whole genome shotgun (WGS) entry which is preliminary data.</text>
</comment>
<dbReference type="GO" id="GO:0046599">
    <property type="term" value="P:regulation of centriole replication"/>
    <property type="evidence" value="ECO:0007669"/>
    <property type="project" value="TreeGrafter"/>
</dbReference>
<dbReference type="Proteomes" id="UP000812440">
    <property type="component" value="Chromosome 1"/>
</dbReference>
<evidence type="ECO:0000259" key="5">
    <source>
        <dbReference type="Pfam" id="PF15309"/>
    </source>
</evidence>
<organism evidence="6 7">
    <name type="scientific">Hymenochirus boettgeri</name>
    <name type="common">Congo dwarf clawed frog</name>
    <dbReference type="NCBI Taxonomy" id="247094"/>
    <lineage>
        <taxon>Eukaryota</taxon>
        <taxon>Metazoa</taxon>
        <taxon>Chordata</taxon>
        <taxon>Craniata</taxon>
        <taxon>Vertebrata</taxon>
        <taxon>Euteleostomi</taxon>
        <taxon>Amphibia</taxon>
        <taxon>Batrachia</taxon>
        <taxon>Anura</taxon>
        <taxon>Pipoidea</taxon>
        <taxon>Pipidae</taxon>
        <taxon>Pipinae</taxon>
        <taxon>Hymenochirus</taxon>
    </lineage>
</organism>
<dbReference type="EMBL" id="JAACNH010000001">
    <property type="protein sequence ID" value="KAG8453232.1"/>
    <property type="molecule type" value="Genomic_DNA"/>
</dbReference>
<protein>
    <recommendedName>
        <fullName evidence="5">ALMS motif domain-containing protein</fullName>
    </recommendedName>
</protein>
<feature type="region of interest" description="Disordered" evidence="4">
    <location>
        <begin position="2260"/>
        <end position="2287"/>
    </location>
</feature>
<feature type="compositionally biased region" description="Basic and acidic residues" evidence="4">
    <location>
        <begin position="1599"/>
        <end position="1613"/>
    </location>
</feature>
<keyword evidence="2" id="KW-0963">Cytoplasm</keyword>
<feature type="compositionally biased region" description="Polar residues" evidence="4">
    <location>
        <begin position="976"/>
        <end position="987"/>
    </location>
</feature>
<sequence length="2565" mass="281938">MTPPISRLEEDLSQSSSPGTQISSASGISLGEIIRQCASKDMESWYQLQAEEDASNFMPTLSELGPLAEQTEFPTVEEGTLHSEPDEDKGHVFGQVHSLQFDTQDSRLSPCLPLLASASTQGHKFFDDTLYQQTETDFAPLSPCLDMSEFPGHSTKSLLIGDAVALAGREISLDTAGRSFNQTQHILPNIEERSHDMTSFHYLSQHPLPSSEQEADVVQSPHNDPEGANLEFGVLQAGAPMEQTGSSLKNLDKVFSQGDGSFLDSSVSAPALLDLLEKEVGVSGSSEVSSRSSSIGNINAGPSDELQAVHSEQPLFSVSGTHVPSDAEIKSEEYPVEGEAFHVSGEVDSKKELDPEDSRKLNISHHVGVSLTPAKEKSPQTLKDELRRQLFLEIKQRYRQKLISKSKQNQNDKEAMIKPSFLTKDFPEADMEKDRTAVEHQAGVSPDELTMSSRCSIERGHKDTEISPVANPPAEDMSFIGRLPQPISQSTPGTFTVKNARNQLSGRIMQIKAKLTGSLTEEPPDFPSKTSVSAKPSSLQSSHTESNDSRRSFSPDRRRIHSLPSLNYIEKVGAWNTNQSYDALVLRGLSGESPKKKAYNAVADSLNRMLSQQSGGALPNRGLSATLSGTGSMNNLNAKDTETTNIPQLVRSQSCNIVPMGDSGEAAIDTQDSAVIKPREEGADMVEKEEDQQDMTEVMEKPIVVSRPSSTFSVDSDLKLKPLDQNNIMGQTETEQLLQCNKIIDKQGGEQEASDGLICKLSGGPCNVKMDCFSDVSLDNEYLSSSCSSDRINLMHSLASLDHFVPFWPSSINTPEGKEINIEERIPTYLRNLGIDQSPSSILTPFAPKGPIREPEFSPSELRTIKGSTATPNRSMHLSEGGSQSVINISQSSLYSTASTTSVSIPMGSDHGHESPLPSERSPQLSSESTEERPLSQCDLSPQQAEEDVAHQPVQTSEEIAAGTVAEEEQSLGKYVQSSTPTDLQTQEENLKDETSNKVKLLVDHFEYKNISLGLKQSEIQAVESLVQKKPSGSVNDSFVGSKTLKEIRKLLSEADNIGLNESGCSFPITSQLKDISGSSSPVLLKLEDSYPPGDVSEFANTEGGLSSQILWDGSLHTTQSDSLLYKDPSEAVGWDDSRTDPNKDTSYLETDIDEEHKSGTLIPFQKLLKRSEPEGFRETTVADMLPLKVPLQSDQKDSKVGAGFKATTSGLLGNVTYAVGGLEKAIDSTSVSYIKTEEAAESDDSSADSLAVRVSSLLKKDAPLSCRSATRASMQLKLADHSTNPVTYLSEEDRKRIAEIKRDLLEGAKESQQVKNLYRTDAVQARPYQWKDNNPFVLHLTPSPGSIQSGHVIYLDSKKSGPKLSAPPTGDRTYGKHGDLTVPSFKGASPVSQSLDKSNVPQAMQVSVKSETKEFSNELPSVLQQPSEEWYRPITSITFSSHRRSPHSFSSGSEPTSPGETSSVHPLSFNAVAPTELSQSLTGNESSVTNKGMSSMNYQHGTGSQTIPKEVDGRPELSEGRLIGLVQTRQLPVQNLDLANKLSSTDDVKNRPSVTDLSIVTSLPLLPGITNSNRNDFKAEGAQSGALGQTVQTIVTDRQRECSPGVSREKIHQQQLSSPHGPTPTTPPTKRALSCVHVKLSPKQDTKEIKLVLVPDASVHSTVPTPNKDPPSCNFQVEGTELSLSGEDNLFRLQNLANENQTFPDPFLHEAIGPFKLSEDCIRPVTARIMAPKGAADISQDRTELSDAATQITTESPEKTTFSAEIFLDGKGKDTISSCKTPDRQPAYPAKLTQATDQPLLVPYRPHGSPEFFYVPYVDGLSRISPVSTMESSRTGSSDAFSPNFPAGVLGSAVDSTSDSSILRHKEGIYSKDTSPKLAWMETTSTHKKTLSGDPPKRSAERDGQIQLGSYIKTPNAAFRQEGSPSLWESRSHNVRNFMASYQGEKNSFFHLEPELDNSSNDGTDSYGSLGGKDSAEDSLSTSLQKTDTSGCRAVSGQDGNLRLVDSPLVDISERKQGKPYTDGQYIPVRQDSQHLKNKLNLTTASNQSLDDLWARFTNRKKNQLSESTSNLEMSLVERLDRLARLLQKPSSHSMGLSNDDQLPGGEYIKTGKYIIKQSRGEKQERWHDGKHPGSRNCAVREESEGSDIYPAERSVETESAPSEIDTATQTGSEGTTQTGETNSVLTLNTVSSSVSTIDTVRLIKAFGPDRVCPSSRLSRLYNTIDLQKKRTEEGTRKYSRSSARKMDLNELHRSVRKGTESISTMSTSSGSCKPMSTTGNHKSNKRLHKGIQAGDLEIVTSATKRHTRDVGTIFPSPRGQPQMSPLHGNIQKEGIRWDKDSFNHWGRYNRQIPVKAGLSWFVPAEDLKSDSRKENRSDLGNEPSVTWYKPLISTKPWREPLREKNIEMQLKGRDSGRINGSYPDSSPDNTLKTLVKVTLQESLKTHRPDFIFHSGQRMRRLHLITEERKLQAEFQSEREKLFNQPLKSTGQDREQQILDQKIRKIPKKEMVQRSRRIYEQLPEVKKKKEDEKRRSEYESYRHKAQLFKKKVTNHVLGRKTPWN</sequence>
<feature type="compositionally biased region" description="Low complexity" evidence="4">
    <location>
        <begin position="2262"/>
        <end position="2273"/>
    </location>
</feature>
<reference evidence="6" key="1">
    <citation type="thesis" date="2020" institute="ProQuest LLC" country="789 East Eisenhower Parkway, Ann Arbor, MI, USA">
        <title>Comparative Genomics and Chromosome Evolution.</title>
        <authorList>
            <person name="Mudd A.B."/>
        </authorList>
    </citation>
    <scope>NUCLEOTIDE SEQUENCE</scope>
    <source>
        <strain evidence="6">Female2</strain>
        <tissue evidence="6">Blood</tissue>
    </source>
</reference>
<dbReference type="InterPro" id="IPR029299">
    <property type="entry name" value="ALMS_motif"/>
</dbReference>
<dbReference type="Pfam" id="PF15309">
    <property type="entry name" value="ALMS_motif"/>
    <property type="match status" value="1"/>
</dbReference>
<feature type="compositionally biased region" description="Low complexity" evidence="4">
    <location>
        <begin position="13"/>
        <end position="25"/>
    </location>
</feature>
<feature type="region of interest" description="Disordered" evidence="4">
    <location>
        <begin position="1442"/>
        <end position="1467"/>
    </location>
</feature>
<feature type="compositionally biased region" description="Polar residues" evidence="4">
    <location>
        <begin position="866"/>
        <end position="881"/>
    </location>
</feature>
<feature type="domain" description="ALMS motif" evidence="5">
    <location>
        <begin position="2437"/>
        <end position="2561"/>
    </location>
</feature>
<comment type="subcellular location">
    <subcellularLocation>
        <location evidence="1">Cytoplasm</location>
        <location evidence="1">Cytoskeleton</location>
        <location evidence="1">Microtubule organizing center</location>
        <location evidence="1">Centrosome</location>
    </subcellularLocation>
</comment>
<gene>
    <name evidence="6" type="ORF">GDO86_000023</name>
</gene>
<dbReference type="GO" id="GO:0005829">
    <property type="term" value="C:cytosol"/>
    <property type="evidence" value="ECO:0007669"/>
    <property type="project" value="TreeGrafter"/>
</dbReference>
<dbReference type="PANTHER" id="PTHR21553">
    <property type="entry name" value="ALMS1-RELATED"/>
    <property type="match status" value="1"/>
</dbReference>